<keyword evidence="2 6" id="KW-0167">Capsid protein</keyword>
<evidence type="ECO:0000256" key="2">
    <source>
        <dbReference type="ARBA" id="ARBA00022561"/>
    </source>
</evidence>
<dbReference type="SUPFAM" id="SSF88633">
    <property type="entry name" value="Positive stranded ssRNA viruses"/>
    <property type="match status" value="1"/>
</dbReference>
<dbReference type="InterPro" id="IPR000574">
    <property type="entry name" value="Tymo_coat"/>
</dbReference>
<organism evidence="6 7">
    <name type="scientific">Bombyx mori latent virus</name>
    <dbReference type="NCBI Taxonomy" id="2065033"/>
    <lineage>
        <taxon>Viruses</taxon>
        <taxon>Riboviria</taxon>
        <taxon>Orthornavirae</taxon>
        <taxon>Kitrinoviricota</taxon>
        <taxon>Alsuviricetes</taxon>
        <taxon>Tymovirales</taxon>
        <taxon>Tymoviridae</taxon>
    </lineage>
</organism>
<evidence type="ECO:0000256" key="4">
    <source>
        <dbReference type="SAM" id="MobiDB-lite"/>
    </source>
</evidence>
<feature type="compositionally biased region" description="Low complexity" evidence="4">
    <location>
        <begin position="42"/>
        <end position="54"/>
    </location>
</feature>
<feature type="compositionally biased region" description="Polar residues" evidence="4">
    <location>
        <begin position="23"/>
        <end position="35"/>
    </location>
</feature>
<dbReference type="EMBL" id="AB186123">
    <property type="protein sequence ID" value="BAD35018.1"/>
    <property type="molecule type" value="Genomic_RNA"/>
</dbReference>
<dbReference type="GO" id="GO:0019028">
    <property type="term" value="C:viral capsid"/>
    <property type="evidence" value="ECO:0007669"/>
    <property type="project" value="UniProtKB-KW"/>
</dbReference>
<dbReference type="GeneID" id="37616536"/>
<evidence type="ECO:0000256" key="1">
    <source>
        <dbReference type="ARBA" id="ARBA00004328"/>
    </source>
</evidence>
<feature type="domain" description="Tymovirus coat protein" evidence="5">
    <location>
        <begin position="58"/>
        <end position="234"/>
    </location>
</feature>
<protein>
    <submittedName>
        <fullName evidence="6">Coat protein</fullName>
    </submittedName>
</protein>
<dbReference type="KEGG" id="vg:37616536"/>
<evidence type="ECO:0000256" key="3">
    <source>
        <dbReference type="ARBA" id="ARBA00022844"/>
    </source>
</evidence>
<feature type="region of interest" description="Disordered" evidence="4">
    <location>
        <begin position="23"/>
        <end position="70"/>
    </location>
</feature>
<accession>Q6AW70</accession>
<dbReference type="InterPro" id="IPR029053">
    <property type="entry name" value="Viral_coat"/>
</dbReference>
<evidence type="ECO:0000313" key="6">
    <source>
        <dbReference type="EMBL" id="BAD35018.1"/>
    </source>
</evidence>
<dbReference type="Proteomes" id="UP000232740">
    <property type="component" value="Segment"/>
</dbReference>
<dbReference type="Gene3D" id="2.60.120.20">
    <property type="match status" value="1"/>
</dbReference>
<feature type="compositionally biased region" description="Pro residues" evidence="4">
    <location>
        <begin position="55"/>
        <end position="64"/>
    </location>
</feature>
<comment type="subcellular location">
    <subcellularLocation>
        <location evidence="1">Virion</location>
    </subcellularLocation>
</comment>
<dbReference type="OrthoDB" id="15633at10239"/>
<evidence type="ECO:0000313" key="7">
    <source>
        <dbReference type="Proteomes" id="UP000232740"/>
    </source>
</evidence>
<name>Q6AW70_9VIRU</name>
<keyword evidence="3" id="KW-0946">Virion</keyword>
<reference evidence="6 7" key="1">
    <citation type="journal article" date="2005" name="J. Virol.">
        <title>Novel Macula-Like Virus Identified in Bombyx mori Cultured Cells.</title>
        <authorList>
            <person name="Katsuma S."/>
            <person name="Tanaka S."/>
            <person name="Omuro N."/>
            <person name="Takabuchi L."/>
            <person name="Daimon T."/>
            <person name="Imanishi S."/>
            <person name="Yamashita S."/>
            <person name="Iwanaga M."/>
            <person name="Mita K."/>
            <person name="Maeda S."/>
            <person name="Kobayashi M."/>
            <person name="Shimada T."/>
        </authorList>
    </citation>
    <scope>NUCLEOTIDE SEQUENCE [LARGE SCALE GENOMIC DNA]</scope>
</reference>
<dbReference type="RefSeq" id="YP_009505643.1">
    <property type="nucleotide sequence ID" value="NC_038331.1"/>
</dbReference>
<dbReference type="GO" id="GO:0005198">
    <property type="term" value="F:structural molecule activity"/>
    <property type="evidence" value="ECO:0007669"/>
    <property type="project" value="InterPro"/>
</dbReference>
<evidence type="ECO:0000259" key="5">
    <source>
        <dbReference type="Pfam" id="PF00983"/>
    </source>
</evidence>
<proteinExistence type="predicted"/>
<sequence length="237" mass="25063">MEEIVPLVVSAASAIPSLVNAFSSSKPPQTDNPSARSMDMQPLPSSDSVVLSSQPLPPAPPPPLGSSLGRSPQRLIIPFQRLYFDLTGTETKSNSVTVQSLPNVSSIIKGYRDAYLVNLEAVVFPSAPSLKIPVTVDLCWTTADVTVEGFNVLATPSSARITMGGLALMHQATLPCDLGYINPIIKSPIPYTNHPRLNIHFHQSADAVLEGVRAGVKASVVIRGSISVSHPLVTGHG</sequence>
<dbReference type="Pfam" id="PF00983">
    <property type="entry name" value="Tymo_coat"/>
    <property type="match status" value="1"/>
</dbReference>